<dbReference type="EMBL" id="MKGL01000035">
    <property type="protein sequence ID" value="RNF10211.1"/>
    <property type="molecule type" value="Genomic_DNA"/>
</dbReference>
<evidence type="ECO:0000313" key="1">
    <source>
        <dbReference type="EMBL" id="RNF10211.1"/>
    </source>
</evidence>
<name>A0A422NXQ0_TRYRA</name>
<accession>A0A422NXQ0</accession>
<keyword evidence="2" id="KW-1185">Reference proteome</keyword>
<dbReference type="RefSeq" id="XP_029241413.1">
    <property type="nucleotide sequence ID" value="XM_029378683.1"/>
</dbReference>
<gene>
    <name evidence="1" type="ORF">TraAM80_01649</name>
</gene>
<reference evidence="1 2" key="1">
    <citation type="journal article" date="2018" name="BMC Genomics">
        <title>Genomic comparison of Trypanosoma conorhini and Trypanosoma rangeli to Trypanosoma cruzi strains of high and low virulence.</title>
        <authorList>
            <person name="Bradwell K.R."/>
            <person name="Koparde V.N."/>
            <person name="Matveyev A.V."/>
            <person name="Serrano M.G."/>
            <person name="Alves J.M."/>
            <person name="Parikh H."/>
            <person name="Huang B."/>
            <person name="Lee V."/>
            <person name="Espinosa-Alvarez O."/>
            <person name="Ortiz P.A."/>
            <person name="Costa-Martins A.G."/>
            <person name="Teixeira M.M."/>
            <person name="Buck G.A."/>
        </authorList>
    </citation>
    <scope>NUCLEOTIDE SEQUENCE [LARGE SCALE GENOMIC DNA]</scope>
    <source>
        <strain evidence="1 2">AM80</strain>
    </source>
</reference>
<organism evidence="1 2">
    <name type="scientific">Trypanosoma rangeli</name>
    <dbReference type="NCBI Taxonomy" id="5698"/>
    <lineage>
        <taxon>Eukaryota</taxon>
        <taxon>Discoba</taxon>
        <taxon>Euglenozoa</taxon>
        <taxon>Kinetoplastea</taxon>
        <taxon>Metakinetoplastina</taxon>
        <taxon>Trypanosomatida</taxon>
        <taxon>Trypanosomatidae</taxon>
        <taxon>Trypanosoma</taxon>
        <taxon>Herpetosoma</taxon>
    </lineage>
</organism>
<proteinExistence type="predicted"/>
<dbReference type="Proteomes" id="UP000283634">
    <property type="component" value="Unassembled WGS sequence"/>
</dbReference>
<evidence type="ECO:0000313" key="2">
    <source>
        <dbReference type="Proteomes" id="UP000283634"/>
    </source>
</evidence>
<comment type="caution">
    <text evidence="1">The sequence shown here is derived from an EMBL/GenBank/DDBJ whole genome shotgun (WGS) entry which is preliminary data.</text>
</comment>
<protein>
    <submittedName>
        <fullName evidence="1">Putative folate/pteridine transporter</fullName>
    </submittedName>
</protein>
<dbReference type="GeneID" id="40325582"/>
<sequence>MQHIGVYISVVLQWTTTVFSVFNGSEERPNRVERLEDHRAAQEVLLKAQDDAPEVGMVRTELVEAGKVVGLDANTALYDASEGLEGELSVSTCHFGAVGVNKKSLAKAKGSLPTRF</sequence>
<dbReference type="AlphaFoldDB" id="A0A422NXQ0"/>